<name>U6KQG8_EIMTE</name>
<accession>U6KQG8</accession>
<dbReference type="RefSeq" id="XP_013231112.1">
    <property type="nucleotide sequence ID" value="XM_013375658.1"/>
</dbReference>
<protein>
    <submittedName>
        <fullName evidence="1">Uncharacterized protein</fullName>
    </submittedName>
</protein>
<sequence length="31" mass="3303">MALPSGGPPGWASAPETLWLFTFSRPRPSTS</sequence>
<dbReference type="Proteomes" id="UP000030747">
    <property type="component" value="Unassembled WGS sequence"/>
</dbReference>
<feature type="non-terminal residue" evidence="1">
    <location>
        <position position="31"/>
    </location>
</feature>
<gene>
    <name evidence="1" type="ORF">ETH_00037115</name>
</gene>
<evidence type="ECO:0000313" key="2">
    <source>
        <dbReference type="Proteomes" id="UP000030747"/>
    </source>
</evidence>
<keyword evidence="2" id="KW-1185">Reference proteome</keyword>
<proteinExistence type="predicted"/>
<organism evidence="1 2">
    <name type="scientific">Eimeria tenella</name>
    <name type="common">Coccidian parasite</name>
    <dbReference type="NCBI Taxonomy" id="5802"/>
    <lineage>
        <taxon>Eukaryota</taxon>
        <taxon>Sar</taxon>
        <taxon>Alveolata</taxon>
        <taxon>Apicomplexa</taxon>
        <taxon>Conoidasida</taxon>
        <taxon>Coccidia</taxon>
        <taxon>Eucoccidiorida</taxon>
        <taxon>Eimeriorina</taxon>
        <taxon>Eimeriidae</taxon>
        <taxon>Eimeria</taxon>
    </lineage>
</organism>
<dbReference type="EMBL" id="HG675116">
    <property type="protein sequence ID" value="CDJ40362.1"/>
    <property type="molecule type" value="Genomic_DNA"/>
</dbReference>
<reference evidence="1" key="1">
    <citation type="submission" date="2013-10" db="EMBL/GenBank/DDBJ databases">
        <title>Genomic analysis of the causative agents of coccidiosis in chickens.</title>
        <authorList>
            <person name="Reid A.J."/>
            <person name="Blake D."/>
            <person name="Billington K."/>
            <person name="Browne H."/>
            <person name="Dunn M."/>
            <person name="Hung S."/>
            <person name="Kawahara F."/>
            <person name="Miranda-Saavedra D."/>
            <person name="Mourier T."/>
            <person name="Nagra H."/>
            <person name="Otto T.D."/>
            <person name="Rawlings N."/>
            <person name="Sanchez A."/>
            <person name="Sanders M."/>
            <person name="Subramaniam C."/>
            <person name="Tay Y."/>
            <person name="Dear P."/>
            <person name="Doerig C."/>
            <person name="Gruber A."/>
            <person name="Parkinson J."/>
            <person name="Shirley M."/>
            <person name="Wan K.L."/>
            <person name="Berriman M."/>
            <person name="Tomley F."/>
            <person name="Pain A."/>
        </authorList>
    </citation>
    <scope>NUCLEOTIDE SEQUENCE [LARGE SCALE GENOMIC DNA]</scope>
    <source>
        <strain evidence="1">Houghton</strain>
    </source>
</reference>
<evidence type="ECO:0000313" key="1">
    <source>
        <dbReference type="EMBL" id="CDJ40362.1"/>
    </source>
</evidence>
<dbReference type="AlphaFoldDB" id="U6KQG8"/>
<dbReference type="GeneID" id="25256464"/>
<reference evidence="1" key="2">
    <citation type="submission" date="2013-10" db="EMBL/GenBank/DDBJ databases">
        <authorList>
            <person name="Aslett M."/>
        </authorList>
    </citation>
    <scope>NUCLEOTIDE SEQUENCE [LARGE SCALE GENOMIC DNA]</scope>
    <source>
        <strain evidence="1">Houghton</strain>
    </source>
</reference>